<sequence>MNLGHPEKLLLILLVNVMIIDMIIVQNINISTGINQPTVLVPGIAHIRKLSAYHIQEIISSLVPLQKLTIHQKIVGILQLPKPHCNTQFYNTFAKGILFASGKKYKNVDKETKMELVIINCSLFRIRGVVEPYKRIKKVKTCCKKYIGKFDKNARNFCLRTTFFVWGCIEEHLHLALFERETQNHSLKTPNIISLQDRNLKSKLKPETLEFKIYDANLHNDIRSKPKLIFRNRSYEMVYVYPKANESVNLNMKPFVTKYKRKLPEDAGRHLVKRYK</sequence>
<evidence type="ECO:0000313" key="2">
    <source>
        <dbReference type="Proteomes" id="UP000031668"/>
    </source>
</evidence>
<name>A0A0C2J8Q7_THEKT</name>
<proteinExistence type="predicted"/>
<keyword evidence="2" id="KW-1185">Reference proteome</keyword>
<dbReference type="EMBL" id="JWZT01003808">
    <property type="protein sequence ID" value="KII65498.1"/>
    <property type="molecule type" value="Genomic_DNA"/>
</dbReference>
<gene>
    <name evidence="1" type="ORF">RF11_07016</name>
</gene>
<dbReference type="Proteomes" id="UP000031668">
    <property type="component" value="Unassembled WGS sequence"/>
</dbReference>
<organism evidence="1 2">
    <name type="scientific">Thelohanellus kitauei</name>
    <name type="common">Myxosporean</name>
    <dbReference type="NCBI Taxonomy" id="669202"/>
    <lineage>
        <taxon>Eukaryota</taxon>
        <taxon>Metazoa</taxon>
        <taxon>Cnidaria</taxon>
        <taxon>Myxozoa</taxon>
        <taxon>Myxosporea</taxon>
        <taxon>Bivalvulida</taxon>
        <taxon>Platysporina</taxon>
        <taxon>Myxobolidae</taxon>
        <taxon>Thelohanellus</taxon>
    </lineage>
</organism>
<protein>
    <submittedName>
        <fullName evidence="1">Uncharacterized protein</fullName>
    </submittedName>
</protein>
<accession>A0A0C2J8Q7</accession>
<evidence type="ECO:0000313" key="1">
    <source>
        <dbReference type="EMBL" id="KII65498.1"/>
    </source>
</evidence>
<reference evidence="1 2" key="1">
    <citation type="journal article" date="2014" name="Genome Biol. Evol.">
        <title>The genome of the myxosporean Thelohanellus kitauei shows adaptations to nutrient acquisition within its fish host.</title>
        <authorList>
            <person name="Yang Y."/>
            <person name="Xiong J."/>
            <person name="Zhou Z."/>
            <person name="Huo F."/>
            <person name="Miao W."/>
            <person name="Ran C."/>
            <person name="Liu Y."/>
            <person name="Zhang J."/>
            <person name="Feng J."/>
            <person name="Wang M."/>
            <person name="Wang M."/>
            <person name="Wang L."/>
            <person name="Yao B."/>
        </authorList>
    </citation>
    <scope>NUCLEOTIDE SEQUENCE [LARGE SCALE GENOMIC DNA]</scope>
    <source>
        <strain evidence="1">Wuqing</strain>
    </source>
</reference>
<comment type="caution">
    <text evidence="1">The sequence shown here is derived from an EMBL/GenBank/DDBJ whole genome shotgun (WGS) entry which is preliminary data.</text>
</comment>
<dbReference type="AlphaFoldDB" id="A0A0C2J8Q7"/>